<protein>
    <recommendedName>
        <fullName evidence="3">Membrane protein insertase YidC</fullName>
    </recommendedName>
    <alternativeName>
        <fullName evidence="15">Foldase YidC</fullName>
    </alternativeName>
    <alternativeName>
        <fullName evidence="14">Membrane integrase YidC</fullName>
    </alternativeName>
    <alternativeName>
        <fullName evidence="13">Membrane protein YidC</fullName>
    </alternativeName>
</protein>
<feature type="transmembrane region" description="Helical" evidence="17">
    <location>
        <begin position="80"/>
        <end position="101"/>
    </location>
</feature>
<keyword evidence="5" id="KW-1003">Cell membrane</keyword>
<evidence type="ECO:0000313" key="19">
    <source>
        <dbReference type="EMBL" id="PRY36347.1"/>
    </source>
</evidence>
<accession>A0A2T0SSG0</accession>
<evidence type="ECO:0000256" key="6">
    <source>
        <dbReference type="ARBA" id="ARBA00022692"/>
    </source>
</evidence>
<dbReference type="EMBL" id="PVTF01000012">
    <property type="protein sequence ID" value="PRY36347.1"/>
    <property type="molecule type" value="Genomic_DNA"/>
</dbReference>
<organism evidence="19 20">
    <name type="scientific">Umezawaea tangerina</name>
    <dbReference type="NCBI Taxonomy" id="84725"/>
    <lineage>
        <taxon>Bacteria</taxon>
        <taxon>Bacillati</taxon>
        <taxon>Actinomycetota</taxon>
        <taxon>Actinomycetes</taxon>
        <taxon>Pseudonocardiales</taxon>
        <taxon>Pseudonocardiaceae</taxon>
        <taxon>Umezawaea</taxon>
    </lineage>
</organism>
<comment type="caution">
    <text evidence="19">The sequence shown here is derived from an EMBL/GenBank/DDBJ whole genome shotgun (WGS) entry which is preliminary data.</text>
</comment>
<dbReference type="NCBIfam" id="TIGR03592">
    <property type="entry name" value="yidC_oxa1_cterm"/>
    <property type="match status" value="1"/>
</dbReference>
<keyword evidence="4" id="KW-0813">Transport</keyword>
<dbReference type="GO" id="GO:0005886">
    <property type="term" value="C:plasma membrane"/>
    <property type="evidence" value="ECO:0007669"/>
    <property type="project" value="UniProtKB-SubCell"/>
</dbReference>
<feature type="transmembrane region" description="Helical" evidence="17">
    <location>
        <begin position="169"/>
        <end position="190"/>
    </location>
</feature>
<dbReference type="InterPro" id="IPR001708">
    <property type="entry name" value="YidC/ALB3/OXA1/COX18"/>
</dbReference>
<dbReference type="GO" id="GO:0032977">
    <property type="term" value="F:membrane insertase activity"/>
    <property type="evidence" value="ECO:0007669"/>
    <property type="project" value="InterPro"/>
</dbReference>
<evidence type="ECO:0000256" key="16">
    <source>
        <dbReference type="RuleBase" id="RU003945"/>
    </source>
</evidence>
<evidence type="ECO:0000256" key="14">
    <source>
        <dbReference type="ARBA" id="ARBA00033245"/>
    </source>
</evidence>
<evidence type="ECO:0000256" key="11">
    <source>
        <dbReference type="ARBA" id="ARBA00025034"/>
    </source>
</evidence>
<evidence type="ECO:0000256" key="3">
    <source>
        <dbReference type="ARBA" id="ARBA00015325"/>
    </source>
</evidence>
<keyword evidence="7" id="KW-0653">Protein transport</keyword>
<dbReference type="CDD" id="cd20070">
    <property type="entry name" value="5TM_YidC_Alb3"/>
    <property type="match status" value="1"/>
</dbReference>
<feature type="domain" description="Membrane insertase YidC/Oxa/ALB C-terminal" evidence="18">
    <location>
        <begin position="17"/>
        <end position="204"/>
    </location>
</feature>
<dbReference type="AlphaFoldDB" id="A0A2T0SSG0"/>
<dbReference type="PANTHER" id="PTHR12428">
    <property type="entry name" value="OXA1"/>
    <property type="match status" value="1"/>
</dbReference>
<evidence type="ECO:0000256" key="15">
    <source>
        <dbReference type="ARBA" id="ARBA00033342"/>
    </source>
</evidence>
<evidence type="ECO:0000256" key="5">
    <source>
        <dbReference type="ARBA" id="ARBA00022475"/>
    </source>
</evidence>
<comment type="subunit">
    <text evidence="12">Interacts with the Sec translocase complex via SecD. Specifically interacts with transmembrane segments of nascent integral membrane proteins during membrane integration.</text>
</comment>
<evidence type="ECO:0000256" key="8">
    <source>
        <dbReference type="ARBA" id="ARBA00022989"/>
    </source>
</evidence>
<evidence type="ECO:0000256" key="2">
    <source>
        <dbReference type="ARBA" id="ARBA00010527"/>
    </source>
</evidence>
<evidence type="ECO:0000256" key="4">
    <source>
        <dbReference type="ARBA" id="ARBA00022448"/>
    </source>
</evidence>
<dbReference type="RefSeq" id="WP_106192912.1">
    <property type="nucleotide sequence ID" value="NZ_PVTF01000012.1"/>
</dbReference>
<comment type="similarity">
    <text evidence="2">Belongs to the OXA1/ALB3/YidC family. Type 1 subfamily.</text>
</comment>
<gene>
    <name evidence="19" type="ORF">CLV43_112275</name>
</gene>
<keyword evidence="10" id="KW-0143">Chaperone</keyword>
<evidence type="ECO:0000256" key="9">
    <source>
        <dbReference type="ARBA" id="ARBA00023136"/>
    </source>
</evidence>
<proteinExistence type="inferred from homology"/>
<dbReference type="InterPro" id="IPR028055">
    <property type="entry name" value="YidC/Oxa/ALB_C"/>
</dbReference>
<evidence type="ECO:0000256" key="12">
    <source>
        <dbReference type="ARBA" id="ARBA00026028"/>
    </source>
</evidence>
<evidence type="ECO:0000256" key="17">
    <source>
        <dbReference type="SAM" id="Phobius"/>
    </source>
</evidence>
<evidence type="ECO:0000256" key="7">
    <source>
        <dbReference type="ARBA" id="ARBA00022927"/>
    </source>
</evidence>
<keyword evidence="8 17" id="KW-1133">Transmembrane helix</keyword>
<evidence type="ECO:0000256" key="10">
    <source>
        <dbReference type="ARBA" id="ARBA00023186"/>
    </source>
</evidence>
<feature type="transmembrane region" description="Helical" evidence="17">
    <location>
        <begin position="12"/>
        <end position="30"/>
    </location>
</feature>
<dbReference type="GO" id="GO:0015031">
    <property type="term" value="P:protein transport"/>
    <property type="evidence" value="ECO:0007669"/>
    <property type="project" value="UniProtKB-KW"/>
</dbReference>
<dbReference type="Pfam" id="PF02096">
    <property type="entry name" value="60KD_IMP"/>
    <property type="match status" value="1"/>
</dbReference>
<dbReference type="Proteomes" id="UP000239494">
    <property type="component" value="Unassembled WGS sequence"/>
</dbReference>
<comment type="function">
    <text evidence="11">Required for the insertion and/or proper folding and/or complex formation of integral membrane proteins into the membrane. Involved in integration of membrane proteins that insert both dependently and independently of the Sec translocase complex, as well as at least some lipoproteins. Aids folding of multispanning membrane proteins.</text>
</comment>
<reference evidence="19 20" key="1">
    <citation type="submission" date="2018-03" db="EMBL/GenBank/DDBJ databases">
        <title>Genomic Encyclopedia of Archaeal and Bacterial Type Strains, Phase II (KMG-II): from individual species to whole genera.</title>
        <authorList>
            <person name="Goeker M."/>
        </authorList>
    </citation>
    <scope>NUCLEOTIDE SEQUENCE [LARGE SCALE GENOMIC DNA]</scope>
    <source>
        <strain evidence="19 20">DSM 44720</strain>
    </source>
</reference>
<dbReference type="OrthoDB" id="9780552at2"/>
<dbReference type="GO" id="GO:0051205">
    <property type="term" value="P:protein insertion into membrane"/>
    <property type="evidence" value="ECO:0007669"/>
    <property type="project" value="TreeGrafter"/>
</dbReference>
<dbReference type="PANTHER" id="PTHR12428:SF65">
    <property type="entry name" value="CYTOCHROME C OXIDASE ASSEMBLY PROTEIN COX18, MITOCHONDRIAL"/>
    <property type="match status" value="1"/>
</dbReference>
<keyword evidence="20" id="KW-1185">Reference proteome</keyword>
<evidence type="ECO:0000256" key="13">
    <source>
        <dbReference type="ARBA" id="ARBA00031538"/>
    </source>
</evidence>
<keyword evidence="6 16" id="KW-0812">Transmembrane</keyword>
<evidence type="ECO:0000259" key="18">
    <source>
        <dbReference type="Pfam" id="PF02096"/>
    </source>
</evidence>
<keyword evidence="9 17" id="KW-0472">Membrane</keyword>
<name>A0A2T0SSG0_9PSEU</name>
<evidence type="ECO:0000313" key="20">
    <source>
        <dbReference type="Proteomes" id="UP000239494"/>
    </source>
</evidence>
<dbReference type="InterPro" id="IPR047196">
    <property type="entry name" value="YidC_ALB_C"/>
</dbReference>
<feature type="transmembrane region" description="Helical" evidence="17">
    <location>
        <begin position="130"/>
        <end position="148"/>
    </location>
</feature>
<comment type="subcellular location">
    <subcellularLocation>
        <location evidence="1">Cell membrane</location>
        <topology evidence="1">Multi-pass membrane protein</topology>
    </subcellularLocation>
    <subcellularLocation>
        <location evidence="16">Membrane</location>
        <topology evidence="16">Multi-pass membrane protein</topology>
    </subcellularLocation>
</comment>
<evidence type="ECO:0000256" key="1">
    <source>
        <dbReference type="ARBA" id="ARBA00004651"/>
    </source>
</evidence>
<sequence>MFHALGSALAGLVPPAAAIVLFTLTVRLLVHPLTRAAVRAEKAKSALAPQVEVLRKKHGKDLVKLQEATAELYRDSGTSLFAGFLPMLVQAPFFMIMYRLVTTPNPLLDGTLFGAPLGTRWYGSYQHTPVFLGVCALIALVAYGTFRWQAMTAERNGTPQVPLARVLRFLPFGTVLMAAVLPLAAGVYLLTTTSWTLLERAWLHRAAAHPPRAGAGARTRTT</sequence>